<dbReference type="AlphaFoldDB" id="A0A418AI89"/>
<reference evidence="2 3" key="1">
    <citation type="submission" date="2018-08" db="EMBL/GenBank/DDBJ databases">
        <title>Aphanomyces genome sequencing and annotation.</title>
        <authorList>
            <person name="Minardi D."/>
            <person name="Oidtmann B."/>
            <person name="Van Der Giezen M."/>
            <person name="Studholme D.J."/>
        </authorList>
    </citation>
    <scope>NUCLEOTIDE SEQUENCE [LARGE SCALE GENOMIC DNA]</scope>
    <source>
        <strain evidence="2 3">NJM0002</strain>
    </source>
</reference>
<evidence type="ECO:0000256" key="1">
    <source>
        <dbReference type="SAM" id="MobiDB-lite"/>
    </source>
</evidence>
<sequence length="291" mass="31913">MSIFVRHSPTFSSVADSVVTIVCSLVDGTLPRHTAVFDRSVLRDVDESAADNAGMAHDPVRRLETLRRDMHGAVSDIVRESSRGNAAAVKVALERRKELKEQIKQLQDLLTAQGRGSNVRRSSEGRVSLHDDLRASQVEVLARRSKTRESVGSFFSKESLDNLNPNDIAALQAKMDSLLVHLPHESMDFERMGGQQVSTPSSSDECRDNNSKGTTSPAHPTWRKSSDDGQVRNDVVKAVASSKSTEPVGCMTPATVPDDVRLSDIQIFTASNTRVDVKDLNHLDDIHSFAL</sequence>
<dbReference type="VEuPathDB" id="FungiDB:H310_06888"/>
<name>A0A418AI89_9STRA</name>
<feature type="region of interest" description="Disordered" evidence="1">
    <location>
        <begin position="191"/>
        <end position="231"/>
    </location>
</feature>
<protein>
    <submittedName>
        <fullName evidence="2">Uncharacterized protein</fullName>
    </submittedName>
</protein>
<keyword evidence="3" id="KW-1185">Reference proteome</keyword>
<dbReference type="Proteomes" id="UP000285060">
    <property type="component" value="Unassembled WGS sequence"/>
</dbReference>
<proteinExistence type="predicted"/>
<organism evidence="2 3">
    <name type="scientific">Aphanomyces invadans</name>
    <dbReference type="NCBI Taxonomy" id="157072"/>
    <lineage>
        <taxon>Eukaryota</taxon>
        <taxon>Sar</taxon>
        <taxon>Stramenopiles</taxon>
        <taxon>Oomycota</taxon>
        <taxon>Saprolegniomycetes</taxon>
        <taxon>Saprolegniales</taxon>
        <taxon>Verrucalvaceae</taxon>
        <taxon>Aphanomyces</taxon>
    </lineage>
</organism>
<evidence type="ECO:0000313" key="2">
    <source>
        <dbReference type="EMBL" id="RHY22493.1"/>
    </source>
</evidence>
<comment type="caution">
    <text evidence="2">The sequence shown here is derived from an EMBL/GenBank/DDBJ whole genome shotgun (WGS) entry which is preliminary data.</text>
</comment>
<gene>
    <name evidence="2" type="ORF">DYB32_009489</name>
</gene>
<dbReference type="EMBL" id="QUSY01002075">
    <property type="protein sequence ID" value="RHY22493.1"/>
    <property type="molecule type" value="Genomic_DNA"/>
</dbReference>
<accession>A0A418AI89</accession>
<evidence type="ECO:0000313" key="3">
    <source>
        <dbReference type="Proteomes" id="UP000285060"/>
    </source>
</evidence>